<protein>
    <submittedName>
        <fullName evidence="2">Uncharacterized protein</fullName>
    </submittedName>
</protein>
<keyword evidence="1" id="KW-1185">Reference proteome</keyword>
<proteinExistence type="predicted"/>
<evidence type="ECO:0000313" key="1">
    <source>
        <dbReference type="Proteomes" id="UP000887578"/>
    </source>
</evidence>
<dbReference type="WBParaSite" id="PDA_v2.g6384.t1">
    <property type="protein sequence ID" value="PDA_v2.g6384.t1"/>
    <property type="gene ID" value="PDA_v2.g6384"/>
</dbReference>
<evidence type="ECO:0000313" key="2">
    <source>
        <dbReference type="WBParaSite" id="PDA_v2.g6384.t1"/>
    </source>
</evidence>
<reference evidence="2" key="1">
    <citation type="submission" date="2022-11" db="UniProtKB">
        <authorList>
            <consortium name="WormBaseParasite"/>
        </authorList>
    </citation>
    <scope>IDENTIFICATION</scope>
</reference>
<dbReference type="Proteomes" id="UP000887578">
    <property type="component" value="Unplaced"/>
</dbReference>
<dbReference type="AlphaFoldDB" id="A0A914QWY2"/>
<accession>A0A914QWY2</accession>
<sequence length="123" mass="14157">MGILDDKIVHWLATNKLPEDDDLSLLLLEYLENYTDDEKNALIAELVRHAGTQLSPTVFSFETMDKIFDAQRAIIRSENFDRFFFHDRGVGINPGRRNPTIVTKIVTAVSETSERYLLNPKIF</sequence>
<organism evidence="1 2">
    <name type="scientific">Panagrolaimus davidi</name>
    <dbReference type="NCBI Taxonomy" id="227884"/>
    <lineage>
        <taxon>Eukaryota</taxon>
        <taxon>Metazoa</taxon>
        <taxon>Ecdysozoa</taxon>
        <taxon>Nematoda</taxon>
        <taxon>Chromadorea</taxon>
        <taxon>Rhabditida</taxon>
        <taxon>Tylenchina</taxon>
        <taxon>Panagrolaimomorpha</taxon>
        <taxon>Panagrolaimoidea</taxon>
        <taxon>Panagrolaimidae</taxon>
        <taxon>Panagrolaimus</taxon>
    </lineage>
</organism>
<name>A0A914QWY2_9BILA</name>